<evidence type="ECO:0000313" key="3">
    <source>
        <dbReference type="Proteomes" id="UP000192674"/>
    </source>
</evidence>
<dbReference type="Pfam" id="PF03551">
    <property type="entry name" value="PadR"/>
    <property type="match status" value="1"/>
</dbReference>
<dbReference type="Gene3D" id="1.10.10.10">
    <property type="entry name" value="Winged helix-like DNA-binding domain superfamily/Winged helix DNA-binding domain"/>
    <property type="match status" value="1"/>
</dbReference>
<reference evidence="2 3" key="1">
    <citation type="submission" date="2017-04" db="EMBL/GenBank/DDBJ databases">
        <authorList>
            <person name="Afonso C.L."/>
            <person name="Miller P.J."/>
            <person name="Scott M.A."/>
            <person name="Spackman E."/>
            <person name="Goraichik I."/>
            <person name="Dimitrov K.M."/>
            <person name="Suarez D.L."/>
            <person name="Swayne D.E."/>
        </authorList>
    </citation>
    <scope>NUCLEOTIDE SEQUENCE [LARGE SCALE GENOMIC DNA]</scope>
    <source>
        <strain evidence="2 3">DSM 43828</strain>
    </source>
</reference>
<dbReference type="PANTHER" id="PTHR33169:SF13">
    <property type="entry name" value="PADR-FAMILY TRANSCRIPTIONAL REGULATOR"/>
    <property type="match status" value="1"/>
</dbReference>
<evidence type="ECO:0000259" key="1">
    <source>
        <dbReference type="Pfam" id="PF03551"/>
    </source>
</evidence>
<dbReference type="PANTHER" id="PTHR33169">
    <property type="entry name" value="PADR-FAMILY TRANSCRIPTIONAL REGULATOR"/>
    <property type="match status" value="1"/>
</dbReference>
<dbReference type="GO" id="GO:0003677">
    <property type="term" value="F:DNA binding"/>
    <property type="evidence" value="ECO:0007669"/>
    <property type="project" value="UniProtKB-KW"/>
</dbReference>
<dbReference type="Proteomes" id="UP000192674">
    <property type="component" value="Unassembled WGS sequence"/>
</dbReference>
<organism evidence="2 3">
    <name type="scientific">Kibdelosporangium aridum</name>
    <dbReference type="NCBI Taxonomy" id="2030"/>
    <lineage>
        <taxon>Bacteria</taxon>
        <taxon>Bacillati</taxon>
        <taxon>Actinomycetota</taxon>
        <taxon>Actinomycetes</taxon>
        <taxon>Pseudonocardiales</taxon>
        <taxon>Pseudonocardiaceae</taxon>
        <taxon>Kibdelosporangium</taxon>
    </lineage>
</organism>
<keyword evidence="2" id="KW-0238">DNA-binding</keyword>
<dbReference type="EMBL" id="FWXV01000011">
    <property type="protein sequence ID" value="SMD25422.1"/>
    <property type="molecule type" value="Genomic_DNA"/>
</dbReference>
<sequence>MVYAPIMDSMSEQSFLILAALADQPRHGYGLVTEVAAMSENRIQLRASTLYAALERLANRGLVQPERDEVENGRLRRYYRLTDAGAAAVEAETQRMIIQSRAAKRRLARRARLGLIG</sequence>
<proteinExistence type="predicted"/>
<evidence type="ECO:0000313" key="2">
    <source>
        <dbReference type="EMBL" id="SMD25422.1"/>
    </source>
</evidence>
<keyword evidence="3" id="KW-1185">Reference proteome</keyword>
<dbReference type="InterPro" id="IPR036390">
    <property type="entry name" value="WH_DNA-bd_sf"/>
</dbReference>
<feature type="domain" description="Transcription regulator PadR N-terminal" evidence="1">
    <location>
        <begin position="17"/>
        <end position="90"/>
    </location>
</feature>
<dbReference type="InterPro" id="IPR005149">
    <property type="entry name" value="Tscrpt_reg_PadR_N"/>
</dbReference>
<accession>A0A1Y5Y6J9</accession>
<dbReference type="AlphaFoldDB" id="A0A1Y5Y6J9"/>
<gene>
    <name evidence="2" type="ORF">SAMN05661093_09108</name>
</gene>
<name>A0A1Y5Y6J9_KIBAR</name>
<protein>
    <submittedName>
        <fullName evidence="2">DNA-binding transcriptional regulator, PadR family</fullName>
    </submittedName>
</protein>
<dbReference type="SUPFAM" id="SSF46785">
    <property type="entry name" value="Winged helix' DNA-binding domain"/>
    <property type="match status" value="1"/>
</dbReference>
<dbReference type="InterPro" id="IPR052509">
    <property type="entry name" value="Metal_resp_DNA-bind_regulator"/>
</dbReference>
<dbReference type="InterPro" id="IPR036388">
    <property type="entry name" value="WH-like_DNA-bd_sf"/>
</dbReference>